<feature type="chain" id="PRO_5032286817" description="Asl1-like glycosyl hydrolase catalytic domain-containing protein" evidence="1">
    <location>
        <begin position="25"/>
        <end position="390"/>
    </location>
</feature>
<gene>
    <name evidence="2" type="ORF">HG543_26810</name>
</gene>
<dbReference type="InterPro" id="IPR013783">
    <property type="entry name" value="Ig-like_fold"/>
</dbReference>
<reference evidence="2 3" key="1">
    <citation type="submission" date="2020-04" db="EMBL/GenBank/DDBJ databases">
        <title>Draft genome of Pyxidicoccus fallax type strain.</title>
        <authorList>
            <person name="Whitworth D.E."/>
        </authorList>
    </citation>
    <scope>NUCLEOTIDE SEQUENCE [LARGE SCALE GENOMIC DNA]</scope>
    <source>
        <strain evidence="2 3">DSM 14698</strain>
    </source>
</reference>
<evidence type="ECO:0000313" key="3">
    <source>
        <dbReference type="Proteomes" id="UP000518300"/>
    </source>
</evidence>
<evidence type="ECO:0008006" key="4">
    <source>
        <dbReference type="Google" id="ProtNLM"/>
    </source>
</evidence>
<dbReference type="AlphaFoldDB" id="A0A848LL42"/>
<proteinExistence type="predicted"/>
<protein>
    <recommendedName>
        <fullName evidence="4">Asl1-like glycosyl hydrolase catalytic domain-containing protein</fullName>
    </recommendedName>
</protein>
<comment type="caution">
    <text evidence="2">The sequence shown here is derived from an EMBL/GenBank/DDBJ whole genome shotgun (WGS) entry which is preliminary data.</text>
</comment>
<feature type="signal peptide" evidence="1">
    <location>
        <begin position="1"/>
        <end position="24"/>
    </location>
</feature>
<keyword evidence="3" id="KW-1185">Reference proteome</keyword>
<dbReference type="RefSeq" id="WP_169347713.1">
    <property type="nucleotide sequence ID" value="NZ_JABBJJ010000137.1"/>
</dbReference>
<dbReference type="Proteomes" id="UP000518300">
    <property type="component" value="Unassembled WGS sequence"/>
</dbReference>
<evidence type="ECO:0000313" key="2">
    <source>
        <dbReference type="EMBL" id="NMO18446.1"/>
    </source>
</evidence>
<name>A0A848LL42_9BACT</name>
<accession>A0A848LL42</accession>
<evidence type="ECO:0000256" key="1">
    <source>
        <dbReference type="SAM" id="SignalP"/>
    </source>
</evidence>
<dbReference type="EMBL" id="JABBJJ010000137">
    <property type="protein sequence ID" value="NMO18446.1"/>
    <property type="molecule type" value="Genomic_DNA"/>
</dbReference>
<keyword evidence="1" id="KW-0732">Signal</keyword>
<sequence length="390" mass="43119">MPTRPFLHAALAALVLLTPLLGHAQLQLERVGPTPSATTVLHRGERVGFSARATSPAGGLHGSEWYLEGSYVGAQYRTALPSSTEYDATFWRSFHFPTTGRFRVATVAFDRASNYSPSATWTVDVVERPRFLYVDQTDTLLDAPQATQDAFWSFVAAQRINQLGIYRLNQILGNATRTAALRAFITRAHAAGVSRVFAIVATPANVSYVRSYLFDPATPTTARFDGLLTEHEFWNGTTSADVRWGSYLRLLSHVRVLADDAGLLAATYLGWFSAEEARSLRELVDVVLLHAYVATPANAYPYLKARLELLSREWGRPVQVWPIFSAECDFSGRWFSDNRSADPLELAENTVLDAYRADDRTFRNGLRVAGFAYFARTHLTTALGGAACAP</sequence>
<dbReference type="Gene3D" id="2.60.40.10">
    <property type="entry name" value="Immunoglobulins"/>
    <property type="match status" value="1"/>
</dbReference>
<organism evidence="2 3">
    <name type="scientific">Pyxidicoccus fallax</name>
    <dbReference type="NCBI Taxonomy" id="394095"/>
    <lineage>
        <taxon>Bacteria</taxon>
        <taxon>Pseudomonadati</taxon>
        <taxon>Myxococcota</taxon>
        <taxon>Myxococcia</taxon>
        <taxon>Myxococcales</taxon>
        <taxon>Cystobacterineae</taxon>
        <taxon>Myxococcaceae</taxon>
        <taxon>Pyxidicoccus</taxon>
    </lineage>
</organism>